<dbReference type="Proteomes" id="UP000324800">
    <property type="component" value="Unassembled WGS sequence"/>
</dbReference>
<dbReference type="EMBL" id="SNRW01002658">
    <property type="protein sequence ID" value="KAA6392102.1"/>
    <property type="molecule type" value="Genomic_DNA"/>
</dbReference>
<accession>A0A5J4WC17</accession>
<gene>
    <name evidence="1" type="ORF">EZS28_012370</name>
</gene>
<comment type="caution">
    <text evidence="1">The sequence shown here is derived from an EMBL/GenBank/DDBJ whole genome shotgun (WGS) entry which is preliminary data.</text>
</comment>
<evidence type="ECO:0000313" key="1">
    <source>
        <dbReference type="EMBL" id="KAA6392102.1"/>
    </source>
</evidence>
<sequence>MQHYWQYPLTRVSLKLEFPKMGKLANMLCLHIHSGIEATNCSCGQDGRQVCELLRGTIRRNCWGDEELYEEDWIQPRQDQNDRHKWISI</sequence>
<protein>
    <submittedName>
        <fullName evidence="1">Uncharacterized protein</fullName>
    </submittedName>
</protein>
<evidence type="ECO:0000313" key="2">
    <source>
        <dbReference type="Proteomes" id="UP000324800"/>
    </source>
</evidence>
<proteinExistence type="predicted"/>
<organism evidence="1 2">
    <name type="scientific">Streblomastix strix</name>
    <dbReference type="NCBI Taxonomy" id="222440"/>
    <lineage>
        <taxon>Eukaryota</taxon>
        <taxon>Metamonada</taxon>
        <taxon>Preaxostyla</taxon>
        <taxon>Oxymonadida</taxon>
        <taxon>Streblomastigidae</taxon>
        <taxon>Streblomastix</taxon>
    </lineage>
</organism>
<reference evidence="1 2" key="1">
    <citation type="submission" date="2019-03" db="EMBL/GenBank/DDBJ databases">
        <title>Single cell metagenomics reveals metabolic interactions within the superorganism composed of flagellate Streblomastix strix and complex community of Bacteroidetes bacteria on its surface.</title>
        <authorList>
            <person name="Treitli S.C."/>
            <person name="Kolisko M."/>
            <person name="Husnik F."/>
            <person name="Keeling P."/>
            <person name="Hampl V."/>
        </authorList>
    </citation>
    <scope>NUCLEOTIDE SEQUENCE [LARGE SCALE GENOMIC DNA]</scope>
    <source>
        <strain evidence="1">ST1C</strain>
    </source>
</reference>
<dbReference type="AlphaFoldDB" id="A0A5J4WC17"/>
<name>A0A5J4WC17_9EUKA</name>